<dbReference type="InterPro" id="IPR001715">
    <property type="entry name" value="CH_dom"/>
</dbReference>
<dbReference type="SMART" id="SM00033">
    <property type="entry name" value="CH"/>
    <property type="match status" value="1"/>
</dbReference>
<comment type="similarity">
    <text evidence="4">Belongs to the GAS2 family.</text>
</comment>
<feature type="region of interest" description="Disordered" evidence="5">
    <location>
        <begin position="331"/>
        <end position="377"/>
    </location>
</feature>
<evidence type="ECO:0000313" key="9">
    <source>
        <dbReference type="Proteomes" id="UP000440578"/>
    </source>
</evidence>
<organism evidence="8 9">
    <name type="scientific">Amphibalanus amphitrite</name>
    <name type="common">Striped barnacle</name>
    <name type="synonym">Balanus amphitrite</name>
    <dbReference type="NCBI Taxonomy" id="1232801"/>
    <lineage>
        <taxon>Eukaryota</taxon>
        <taxon>Metazoa</taxon>
        <taxon>Ecdysozoa</taxon>
        <taxon>Arthropoda</taxon>
        <taxon>Crustacea</taxon>
        <taxon>Multicrustacea</taxon>
        <taxon>Cirripedia</taxon>
        <taxon>Thoracica</taxon>
        <taxon>Thoracicalcarea</taxon>
        <taxon>Balanomorpha</taxon>
        <taxon>Balanoidea</taxon>
        <taxon>Balanidae</taxon>
        <taxon>Amphibalaninae</taxon>
        <taxon>Amphibalanus</taxon>
    </lineage>
</organism>
<dbReference type="SUPFAM" id="SSF47576">
    <property type="entry name" value="Calponin-homology domain, CH-domain"/>
    <property type="match status" value="1"/>
</dbReference>
<dbReference type="CDD" id="cd21204">
    <property type="entry name" value="CH_GAS2-like"/>
    <property type="match status" value="1"/>
</dbReference>
<dbReference type="GO" id="GO:0005884">
    <property type="term" value="C:actin filament"/>
    <property type="evidence" value="ECO:0007669"/>
    <property type="project" value="TreeGrafter"/>
</dbReference>
<dbReference type="GO" id="GO:0008017">
    <property type="term" value="F:microtubule binding"/>
    <property type="evidence" value="ECO:0007669"/>
    <property type="project" value="InterPro"/>
</dbReference>
<dbReference type="GO" id="GO:0008093">
    <property type="term" value="F:cytoskeletal anchor activity"/>
    <property type="evidence" value="ECO:0007669"/>
    <property type="project" value="TreeGrafter"/>
</dbReference>
<dbReference type="PANTHER" id="PTHR46756:SF13">
    <property type="entry name" value="GROWTH ARREST-SPECIFIC PROTEIN 2"/>
    <property type="match status" value="1"/>
</dbReference>
<dbReference type="InterPro" id="IPR036872">
    <property type="entry name" value="CH_dom_sf"/>
</dbReference>
<gene>
    <name evidence="8" type="primary">Gas2_0</name>
    <name evidence="8" type="ORF">FJT64_007442</name>
</gene>
<evidence type="ECO:0000256" key="2">
    <source>
        <dbReference type="ARBA" id="ARBA00022490"/>
    </source>
</evidence>
<dbReference type="PROSITE" id="PS50021">
    <property type="entry name" value="CH"/>
    <property type="match status" value="1"/>
</dbReference>
<dbReference type="OrthoDB" id="206130at2759"/>
<feature type="compositionally biased region" description="Basic and acidic residues" evidence="5">
    <location>
        <begin position="211"/>
        <end position="227"/>
    </location>
</feature>
<sequence>MEVETVEAEAARMRRQRCRSWGTLLDAPDELERPPETEIEYVRYLQQKIADAQERHLLPLKEDVTDWLNATLGTDHIDVNNYMSVLDNGILLCRLAKIIADRAAHTHTLTMPPPTFKFRCWDRARPGTFFARDNVFNFLQFCKLVGCQENFLFETDGLAPRGVLLCLLELGRHTSTYVEPPTLVRLEQEIEEQERMAAVREGSDSGYSDTNQERERSAERDVLDARSPRPTSLIPVRRRKSGSQRRGGTTSMPASALTSPAHHRSTPRLSVAGAPSGACTPSRIPRPQGGRAHLVRVKMALHNSGAGAGTGGVLTTEERTQQLRERLHQLEMREASSSTPRRPHARASTPASSSSVASTPTCRTPTHGHLSSSGENSLLDKKVQEMVEESAAGCKCRTNCMAEVQLRRVAEGQYNVAGRTVFIRLLKGRHVMVRVGGGWDTLEHFLSRHDPCQSATLPGSLATGDSDTTEMFLRLPATPRTRCQVPSNG</sequence>
<evidence type="ECO:0000259" key="7">
    <source>
        <dbReference type="PROSITE" id="PS51460"/>
    </source>
</evidence>
<evidence type="ECO:0000256" key="5">
    <source>
        <dbReference type="SAM" id="MobiDB-lite"/>
    </source>
</evidence>
<dbReference type="PANTHER" id="PTHR46756">
    <property type="entry name" value="TRANSGELIN"/>
    <property type="match status" value="1"/>
</dbReference>
<evidence type="ECO:0000313" key="8">
    <source>
        <dbReference type="EMBL" id="KAF0294974.1"/>
    </source>
</evidence>
<feature type="domain" description="GAR" evidence="7">
    <location>
        <begin position="374"/>
        <end position="453"/>
    </location>
</feature>
<keyword evidence="9" id="KW-1185">Reference proteome</keyword>
<comment type="subcellular location">
    <subcellularLocation>
        <location evidence="1">Cytoplasm</location>
        <location evidence="1">Cytoskeleton</location>
    </subcellularLocation>
</comment>
<dbReference type="PROSITE" id="PS51460">
    <property type="entry name" value="GAR"/>
    <property type="match status" value="1"/>
</dbReference>
<protein>
    <submittedName>
        <fullName evidence="8">Growth arrest-specific protein 2</fullName>
    </submittedName>
</protein>
<keyword evidence="2" id="KW-0963">Cytoplasm</keyword>
<evidence type="ECO:0000259" key="6">
    <source>
        <dbReference type="PROSITE" id="PS50021"/>
    </source>
</evidence>
<name>A0A6A4VTM0_AMPAM</name>
<dbReference type="InterPro" id="IPR003108">
    <property type="entry name" value="GAR_dom"/>
</dbReference>
<dbReference type="EMBL" id="VIIS01001647">
    <property type="protein sequence ID" value="KAF0294974.1"/>
    <property type="molecule type" value="Genomic_DNA"/>
</dbReference>
<evidence type="ECO:0000256" key="1">
    <source>
        <dbReference type="ARBA" id="ARBA00004245"/>
    </source>
</evidence>
<dbReference type="Proteomes" id="UP000440578">
    <property type="component" value="Unassembled WGS sequence"/>
</dbReference>
<comment type="caution">
    <text evidence="8">The sequence shown here is derived from an EMBL/GenBank/DDBJ whole genome shotgun (WGS) entry which is preliminary data.</text>
</comment>
<dbReference type="Gene3D" id="1.10.418.10">
    <property type="entry name" value="Calponin-like domain"/>
    <property type="match status" value="1"/>
</dbReference>
<dbReference type="GO" id="GO:0051015">
    <property type="term" value="F:actin filament binding"/>
    <property type="evidence" value="ECO:0007669"/>
    <property type="project" value="TreeGrafter"/>
</dbReference>
<reference evidence="8 9" key="1">
    <citation type="submission" date="2019-07" db="EMBL/GenBank/DDBJ databases">
        <title>Draft genome assembly of a fouling barnacle, Amphibalanus amphitrite (Darwin, 1854): The first reference genome for Thecostraca.</title>
        <authorList>
            <person name="Kim W."/>
        </authorList>
    </citation>
    <scope>NUCLEOTIDE SEQUENCE [LARGE SCALE GENOMIC DNA]</scope>
    <source>
        <strain evidence="8">SNU_AA5</strain>
        <tissue evidence="8">Soma without cirri and trophi</tissue>
    </source>
</reference>
<proteinExistence type="inferred from homology"/>
<dbReference type="Pfam" id="PF02187">
    <property type="entry name" value="GAS2"/>
    <property type="match status" value="1"/>
</dbReference>
<dbReference type="Gene3D" id="3.30.920.20">
    <property type="entry name" value="Gas2-like domain"/>
    <property type="match status" value="1"/>
</dbReference>
<dbReference type="SUPFAM" id="SSF143575">
    <property type="entry name" value="GAS2 domain-like"/>
    <property type="match status" value="1"/>
</dbReference>
<feature type="compositionally biased region" description="Basic and acidic residues" evidence="5">
    <location>
        <begin position="194"/>
        <end position="203"/>
    </location>
</feature>
<feature type="compositionally biased region" description="Low complexity" evidence="5">
    <location>
        <begin position="346"/>
        <end position="363"/>
    </location>
</feature>
<dbReference type="InterPro" id="IPR036534">
    <property type="entry name" value="GAR_dom_sf"/>
</dbReference>
<evidence type="ECO:0000256" key="3">
    <source>
        <dbReference type="ARBA" id="ARBA00023212"/>
    </source>
</evidence>
<accession>A0A6A4VTM0</accession>
<feature type="domain" description="Calponin-homology (CH)" evidence="6">
    <location>
        <begin position="58"/>
        <end position="179"/>
    </location>
</feature>
<dbReference type="GO" id="GO:0051764">
    <property type="term" value="P:actin crosslink formation"/>
    <property type="evidence" value="ECO:0007669"/>
    <property type="project" value="TreeGrafter"/>
</dbReference>
<evidence type="ECO:0000256" key="4">
    <source>
        <dbReference type="ARBA" id="ARBA00038441"/>
    </source>
</evidence>
<feature type="region of interest" description="Disordered" evidence="5">
    <location>
        <begin position="194"/>
        <end position="289"/>
    </location>
</feature>
<dbReference type="AlphaFoldDB" id="A0A6A4VTM0"/>
<dbReference type="SMART" id="SM00243">
    <property type="entry name" value="GAS2"/>
    <property type="match status" value="1"/>
</dbReference>
<dbReference type="Pfam" id="PF00307">
    <property type="entry name" value="CH"/>
    <property type="match status" value="1"/>
</dbReference>
<keyword evidence="3" id="KW-0206">Cytoskeleton</keyword>